<dbReference type="SUPFAM" id="SSF56954">
    <property type="entry name" value="Outer membrane efflux proteins (OEP)"/>
    <property type="match status" value="1"/>
</dbReference>
<keyword evidence="4" id="KW-1134">Transmembrane beta strand</keyword>
<evidence type="ECO:0000313" key="8">
    <source>
        <dbReference type="EMBL" id="SDC61161.1"/>
    </source>
</evidence>
<comment type="subcellular location">
    <subcellularLocation>
        <location evidence="1">Cell outer membrane</location>
    </subcellularLocation>
</comment>
<gene>
    <name evidence="8" type="ORF">SAMN04488024_102519</name>
</gene>
<evidence type="ECO:0000256" key="2">
    <source>
        <dbReference type="ARBA" id="ARBA00007613"/>
    </source>
</evidence>
<keyword evidence="7" id="KW-0998">Cell outer membrane</keyword>
<dbReference type="GO" id="GO:1990281">
    <property type="term" value="C:efflux pump complex"/>
    <property type="evidence" value="ECO:0007669"/>
    <property type="project" value="TreeGrafter"/>
</dbReference>
<name>A0A1G6N0E2_9SPHI</name>
<dbReference type="GO" id="GO:0015562">
    <property type="term" value="F:efflux transmembrane transporter activity"/>
    <property type="evidence" value="ECO:0007669"/>
    <property type="project" value="InterPro"/>
</dbReference>
<dbReference type="PANTHER" id="PTHR30026:SF20">
    <property type="entry name" value="OUTER MEMBRANE PROTEIN TOLC"/>
    <property type="match status" value="1"/>
</dbReference>
<dbReference type="AlphaFoldDB" id="A0A1G6N0E2"/>
<evidence type="ECO:0000256" key="5">
    <source>
        <dbReference type="ARBA" id="ARBA00022692"/>
    </source>
</evidence>
<dbReference type="InterPro" id="IPR051906">
    <property type="entry name" value="TolC-like"/>
</dbReference>
<evidence type="ECO:0000256" key="7">
    <source>
        <dbReference type="ARBA" id="ARBA00023237"/>
    </source>
</evidence>
<dbReference type="STRING" id="390242.SAMN04488024_102519"/>
<dbReference type="Proteomes" id="UP000199455">
    <property type="component" value="Unassembled WGS sequence"/>
</dbReference>
<organism evidence="8 9">
    <name type="scientific">Pedobacter soli</name>
    <dbReference type="NCBI Taxonomy" id="390242"/>
    <lineage>
        <taxon>Bacteria</taxon>
        <taxon>Pseudomonadati</taxon>
        <taxon>Bacteroidota</taxon>
        <taxon>Sphingobacteriia</taxon>
        <taxon>Sphingobacteriales</taxon>
        <taxon>Sphingobacteriaceae</taxon>
        <taxon>Pedobacter</taxon>
    </lineage>
</organism>
<dbReference type="InterPro" id="IPR003423">
    <property type="entry name" value="OMP_efflux"/>
</dbReference>
<dbReference type="EMBL" id="FMZH01000002">
    <property type="protein sequence ID" value="SDC61161.1"/>
    <property type="molecule type" value="Genomic_DNA"/>
</dbReference>
<sequence>MPVQIEIIKVVYIDLKQIMKMFTKKKLITGFTFVAALGFVNIVNAQQVITIQQAVENTLKNNLTIKQAQFSAAISEENLTQSKYSVYPNLNASVNPNLTFGRGLDQTTFQVTNQTSLYTSGNLSTNVDVFQGFTKINQIRQNKILLDADKSNIEKVKNDLILNVVNAYLQVLYNTDLERASKEQLDIARKTLARENALLDAGNKTLADVSQAKSQAATAELNLTNAQNALAISYLTLGQLMEMQPSQKFVVQAPLIDNIKAASNAVSAEEIYNNALNIFPDIKLANLRSLAAKQGIAVAKGAYSPSLSLGAGLNTSYSYQFNYNGLTPQASFADQINQRLGQSIGMSLQIPIFNGFSARTSVRKAKINYQNTLVQEQLAKNNLNKVIFQATTDLKAAESRYTSTQNAFNAQKDAFYVVEQRYNVGLVNSLDYSTAQTNRNKAEIDFIQAKYDLIFRAKVIDYYLGKQITF</sequence>
<keyword evidence="3" id="KW-0813">Transport</keyword>
<evidence type="ECO:0000256" key="1">
    <source>
        <dbReference type="ARBA" id="ARBA00004442"/>
    </source>
</evidence>
<protein>
    <submittedName>
        <fullName evidence="8">Outer membrane protein</fullName>
    </submittedName>
</protein>
<keyword evidence="9" id="KW-1185">Reference proteome</keyword>
<reference evidence="9" key="1">
    <citation type="submission" date="2016-10" db="EMBL/GenBank/DDBJ databases">
        <authorList>
            <person name="Varghese N."/>
            <person name="Submissions S."/>
        </authorList>
    </citation>
    <scope>NUCLEOTIDE SEQUENCE [LARGE SCALE GENOMIC DNA]</scope>
    <source>
        <strain evidence="9">DSM 18609</strain>
    </source>
</reference>
<accession>A0A1G6N0E2</accession>
<evidence type="ECO:0000256" key="6">
    <source>
        <dbReference type="ARBA" id="ARBA00023136"/>
    </source>
</evidence>
<comment type="similarity">
    <text evidence="2">Belongs to the outer membrane factor (OMF) (TC 1.B.17) family.</text>
</comment>
<dbReference type="Gene3D" id="1.20.1600.10">
    <property type="entry name" value="Outer membrane efflux proteins (OEP)"/>
    <property type="match status" value="1"/>
</dbReference>
<evidence type="ECO:0000313" key="9">
    <source>
        <dbReference type="Proteomes" id="UP000199455"/>
    </source>
</evidence>
<dbReference type="PANTHER" id="PTHR30026">
    <property type="entry name" value="OUTER MEMBRANE PROTEIN TOLC"/>
    <property type="match status" value="1"/>
</dbReference>
<dbReference type="Pfam" id="PF02321">
    <property type="entry name" value="OEP"/>
    <property type="match status" value="2"/>
</dbReference>
<keyword evidence="5" id="KW-0812">Transmembrane</keyword>
<dbReference type="GO" id="GO:0009279">
    <property type="term" value="C:cell outer membrane"/>
    <property type="evidence" value="ECO:0007669"/>
    <property type="project" value="UniProtKB-SubCell"/>
</dbReference>
<dbReference type="GO" id="GO:0015288">
    <property type="term" value="F:porin activity"/>
    <property type="evidence" value="ECO:0007669"/>
    <property type="project" value="TreeGrafter"/>
</dbReference>
<evidence type="ECO:0000256" key="3">
    <source>
        <dbReference type="ARBA" id="ARBA00022448"/>
    </source>
</evidence>
<evidence type="ECO:0000256" key="4">
    <source>
        <dbReference type="ARBA" id="ARBA00022452"/>
    </source>
</evidence>
<proteinExistence type="inferred from homology"/>
<keyword evidence="6" id="KW-0472">Membrane</keyword>